<dbReference type="InterPro" id="IPR029044">
    <property type="entry name" value="Nucleotide-diphossugar_trans"/>
</dbReference>
<evidence type="ECO:0000256" key="3">
    <source>
        <dbReference type="ARBA" id="ARBA00022679"/>
    </source>
</evidence>
<comment type="similarity">
    <text evidence="1">Belongs to the glycosyltransferase 2 family.</text>
</comment>
<dbReference type="RefSeq" id="WP_348267125.1">
    <property type="nucleotide sequence ID" value="NZ_CP121194.1"/>
</dbReference>
<evidence type="ECO:0000313" key="5">
    <source>
        <dbReference type="EMBL" id="XBH09616.1"/>
    </source>
</evidence>
<proteinExistence type="inferred from homology"/>
<dbReference type="GO" id="GO:0016757">
    <property type="term" value="F:glycosyltransferase activity"/>
    <property type="evidence" value="ECO:0007669"/>
    <property type="project" value="UniProtKB-KW"/>
</dbReference>
<accession>A0AAU7CY88</accession>
<gene>
    <name evidence="5" type="ORF">P4G45_14140</name>
    <name evidence="6" type="ORF">P8936_14555</name>
</gene>
<evidence type="ECO:0000313" key="6">
    <source>
        <dbReference type="EMBL" id="XBH12903.1"/>
    </source>
</evidence>
<dbReference type="PANTHER" id="PTHR43179">
    <property type="entry name" value="RHAMNOSYLTRANSFERASE WBBL"/>
    <property type="match status" value="1"/>
</dbReference>
<organism evidence="5">
    <name type="scientific">Edaphobacter paludis</name>
    <dbReference type="NCBI Taxonomy" id="3035702"/>
    <lineage>
        <taxon>Bacteria</taxon>
        <taxon>Pseudomonadati</taxon>
        <taxon>Acidobacteriota</taxon>
        <taxon>Terriglobia</taxon>
        <taxon>Terriglobales</taxon>
        <taxon>Acidobacteriaceae</taxon>
        <taxon>Edaphobacter</taxon>
    </lineage>
</organism>
<dbReference type="KEGG" id="epl:P4G45_14140"/>
<sequence>MMQENDAGASPRVTCVVVNWNGWQDTVECLHSLRHQDYDALDVIVVDNGSTNDSCRRIREAHPWVTVIEEERNLGFPSGCNVGTRLALQRGAEYVWLLNNDTIAPADTLKKLVRRASANPRAGVIGGVLYYMHDPAQVQAWGGGRINLWTGFVSHFVQPTDFGGNAYLTGACMLLPRKVCEDVGIFYEGFFMYCDDSDLCIRLRRAGYELSIAEDTAILHKEGASSPKRSPLIDRFATTSGMRLLKRHAPVPAISITIFLLLRMANRVRRFEWKNLSAVWQGIEVYLKEGRLKFTDQI</sequence>
<dbReference type="CDD" id="cd04186">
    <property type="entry name" value="GT_2_like_c"/>
    <property type="match status" value="1"/>
</dbReference>
<dbReference type="AlphaFoldDB" id="A0AAU7CY88"/>
<dbReference type="PANTHER" id="PTHR43179:SF12">
    <property type="entry name" value="GALACTOFURANOSYLTRANSFERASE GLFT2"/>
    <property type="match status" value="1"/>
</dbReference>
<evidence type="ECO:0000256" key="1">
    <source>
        <dbReference type="ARBA" id="ARBA00006739"/>
    </source>
</evidence>
<dbReference type="EC" id="2.4.-.-" evidence="5"/>
<keyword evidence="3 5" id="KW-0808">Transferase</keyword>
<reference evidence="5" key="1">
    <citation type="submission" date="2023-03" db="EMBL/GenBank/DDBJ databases">
        <title>Edaphobacter sp.</title>
        <authorList>
            <person name="Huber K.J."/>
            <person name="Papendorf J."/>
            <person name="Pilke C."/>
            <person name="Bunk B."/>
            <person name="Sproeer C."/>
            <person name="Pester M."/>
        </authorList>
    </citation>
    <scope>NUCLEOTIDE SEQUENCE</scope>
    <source>
        <strain evidence="5">DSM 109919</strain>
        <strain evidence="6">DSM 109920</strain>
    </source>
</reference>
<keyword evidence="2 5" id="KW-0328">Glycosyltransferase</keyword>
<feature type="domain" description="Glycosyltransferase 2-like" evidence="4">
    <location>
        <begin position="15"/>
        <end position="183"/>
    </location>
</feature>
<accession>A0AAU7D6M9</accession>
<evidence type="ECO:0000259" key="4">
    <source>
        <dbReference type="Pfam" id="PF00535"/>
    </source>
</evidence>
<dbReference type="EMBL" id="CP121195">
    <property type="protein sequence ID" value="XBH12903.1"/>
    <property type="molecule type" value="Genomic_DNA"/>
</dbReference>
<dbReference type="Gene3D" id="3.90.550.10">
    <property type="entry name" value="Spore Coat Polysaccharide Biosynthesis Protein SpsA, Chain A"/>
    <property type="match status" value="1"/>
</dbReference>
<dbReference type="EMBL" id="CP121194">
    <property type="protein sequence ID" value="XBH09616.1"/>
    <property type="molecule type" value="Genomic_DNA"/>
</dbReference>
<name>A0AAU7CY88_9BACT</name>
<protein>
    <submittedName>
        <fullName evidence="5">Glycosyltransferase family 2 protein</fullName>
        <ecNumber evidence="5">2.4.-.-</ecNumber>
    </submittedName>
</protein>
<dbReference type="SUPFAM" id="SSF53448">
    <property type="entry name" value="Nucleotide-diphospho-sugar transferases"/>
    <property type="match status" value="1"/>
</dbReference>
<dbReference type="InterPro" id="IPR001173">
    <property type="entry name" value="Glyco_trans_2-like"/>
</dbReference>
<evidence type="ECO:0000256" key="2">
    <source>
        <dbReference type="ARBA" id="ARBA00022676"/>
    </source>
</evidence>
<dbReference type="Pfam" id="PF00535">
    <property type="entry name" value="Glycos_transf_2"/>
    <property type="match status" value="1"/>
</dbReference>